<accession>A0ABN1QZ66</accession>
<organism evidence="1 2">
    <name type="scientific">Streptomyces rhizosphaericus</name>
    <dbReference type="NCBI Taxonomy" id="114699"/>
    <lineage>
        <taxon>Bacteria</taxon>
        <taxon>Bacillati</taxon>
        <taxon>Actinomycetota</taxon>
        <taxon>Actinomycetes</taxon>
        <taxon>Kitasatosporales</taxon>
        <taxon>Streptomycetaceae</taxon>
        <taxon>Streptomyces</taxon>
        <taxon>Streptomyces violaceusniger group</taxon>
    </lineage>
</organism>
<dbReference type="Proteomes" id="UP001500418">
    <property type="component" value="Unassembled WGS sequence"/>
</dbReference>
<dbReference type="EMBL" id="BAAAID010000062">
    <property type="protein sequence ID" value="GAA0949491.1"/>
    <property type="molecule type" value="Genomic_DNA"/>
</dbReference>
<dbReference type="SUPFAM" id="SSF143422">
    <property type="entry name" value="Transposase IS200-like"/>
    <property type="match status" value="1"/>
</dbReference>
<name>A0ABN1QZ66_9ACTN</name>
<evidence type="ECO:0008006" key="3">
    <source>
        <dbReference type="Google" id="ProtNLM"/>
    </source>
</evidence>
<keyword evidence="2" id="KW-1185">Reference proteome</keyword>
<evidence type="ECO:0000313" key="2">
    <source>
        <dbReference type="Proteomes" id="UP001500418"/>
    </source>
</evidence>
<dbReference type="InterPro" id="IPR036515">
    <property type="entry name" value="Transposase_17_sf"/>
</dbReference>
<sequence length="61" mass="7299">MQEIRTGQHSAFVMHMHAVFVTKFRHNVFTDFTRCEWRRSRGRPADFEYELAAFNATFRCG</sequence>
<proteinExistence type="predicted"/>
<comment type="caution">
    <text evidence="1">The sequence shown here is derived from an EMBL/GenBank/DDBJ whole genome shotgun (WGS) entry which is preliminary data.</text>
</comment>
<reference evidence="1 2" key="1">
    <citation type="journal article" date="2019" name="Int. J. Syst. Evol. Microbiol.">
        <title>The Global Catalogue of Microorganisms (GCM) 10K type strain sequencing project: providing services to taxonomists for standard genome sequencing and annotation.</title>
        <authorList>
            <consortium name="The Broad Institute Genomics Platform"/>
            <consortium name="The Broad Institute Genome Sequencing Center for Infectious Disease"/>
            <person name="Wu L."/>
            <person name="Ma J."/>
        </authorList>
    </citation>
    <scope>NUCLEOTIDE SEQUENCE [LARGE SCALE GENOMIC DNA]</scope>
    <source>
        <strain evidence="1 2">JCM 11444</strain>
    </source>
</reference>
<gene>
    <name evidence="1" type="ORF">GCM10009575_071630</name>
</gene>
<protein>
    <recommendedName>
        <fullName evidence="3">Transposase</fullName>
    </recommendedName>
</protein>
<evidence type="ECO:0000313" key="1">
    <source>
        <dbReference type="EMBL" id="GAA0949491.1"/>
    </source>
</evidence>